<evidence type="ECO:0000313" key="1">
    <source>
        <dbReference type="EMBL" id="MEX8194845.1"/>
    </source>
</evidence>
<name>A0ABV3ZZ13_9BURK</name>
<accession>A0ABV3ZZ13</accession>
<proteinExistence type="predicted"/>
<reference evidence="1 2" key="1">
    <citation type="journal article" date="2013" name="Int. J. Syst. Evol. Microbiol.">
        <title>Comamonas guangdongensis sp. nov., isolated from subterranean forest sediment, and emended description of the genus Comamonas.</title>
        <authorList>
            <person name="Zhang J."/>
            <person name="Wang Y."/>
            <person name="Zhou S."/>
            <person name="Wu C."/>
            <person name="He J."/>
            <person name="Li F."/>
        </authorList>
    </citation>
    <scope>NUCLEOTIDE SEQUENCE [LARGE SCALE GENOMIC DNA]</scope>
    <source>
        <strain evidence="1 2">CCTCC AB2011133</strain>
    </source>
</reference>
<dbReference type="EMBL" id="JBFYGN010000027">
    <property type="protein sequence ID" value="MEX8194845.1"/>
    <property type="molecule type" value="Genomic_DNA"/>
</dbReference>
<keyword evidence="2" id="KW-1185">Reference proteome</keyword>
<protein>
    <submittedName>
        <fullName evidence="1">Uncharacterized protein</fullName>
    </submittedName>
</protein>
<sequence>MHKSLAAIELIFGTIYRIFTDLSLNLFKSIIYPIAIQVWPLFGRNAASEPDGKYTSTTPQSYRD</sequence>
<comment type="caution">
    <text evidence="1">The sequence shown here is derived from an EMBL/GenBank/DDBJ whole genome shotgun (WGS) entry which is preliminary data.</text>
</comment>
<gene>
    <name evidence="1" type="ORF">AB6724_18585</name>
</gene>
<evidence type="ECO:0000313" key="2">
    <source>
        <dbReference type="Proteomes" id="UP001561046"/>
    </source>
</evidence>
<dbReference type="Proteomes" id="UP001561046">
    <property type="component" value="Unassembled WGS sequence"/>
</dbReference>
<organism evidence="1 2">
    <name type="scientific">Comamonas guangdongensis</name>
    <dbReference type="NCBI Taxonomy" id="510515"/>
    <lineage>
        <taxon>Bacteria</taxon>
        <taxon>Pseudomonadati</taxon>
        <taxon>Pseudomonadota</taxon>
        <taxon>Betaproteobacteria</taxon>
        <taxon>Burkholderiales</taxon>
        <taxon>Comamonadaceae</taxon>
        <taxon>Comamonas</taxon>
    </lineage>
</organism>